<dbReference type="InterPro" id="IPR003696">
    <property type="entry name" value="Carbtransf_dom"/>
</dbReference>
<dbReference type="PANTHER" id="PTHR34847">
    <property type="entry name" value="NODULATION PROTEIN U"/>
    <property type="match status" value="1"/>
</dbReference>
<reference evidence="5" key="1">
    <citation type="journal article" date="2019" name="Int. J. Syst. Evol. Microbiol.">
        <title>The Global Catalogue of Microorganisms (GCM) 10K type strain sequencing project: providing services to taxonomists for standard genome sequencing and annotation.</title>
        <authorList>
            <consortium name="The Broad Institute Genomics Platform"/>
            <consortium name="The Broad Institute Genome Sequencing Center for Infectious Disease"/>
            <person name="Wu L."/>
            <person name="Ma J."/>
        </authorList>
    </citation>
    <scope>NUCLEOTIDE SEQUENCE [LARGE SCALE GENOMIC DNA]</scope>
    <source>
        <strain evidence="5">JCM 9687</strain>
    </source>
</reference>
<dbReference type="InterPro" id="IPR031730">
    <property type="entry name" value="Carbam_trans_C"/>
</dbReference>
<evidence type="ECO:0000313" key="4">
    <source>
        <dbReference type="EMBL" id="GAA3358765.1"/>
    </source>
</evidence>
<dbReference type="RefSeq" id="WP_344927463.1">
    <property type="nucleotide sequence ID" value="NZ_BAAAYK010000038.1"/>
</dbReference>
<evidence type="ECO:0000259" key="3">
    <source>
        <dbReference type="Pfam" id="PF16861"/>
    </source>
</evidence>
<feature type="domain" description="Carbamoyltransferase" evidence="2">
    <location>
        <begin position="12"/>
        <end position="72"/>
    </location>
</feature>
<evidence type="ECO:0008006" key="6">
    <source>
        <dbReference type="Google" id="ProtNLM"/>
    </source>
</evidence>
<dbReference type="PANTHER" id="PTHR34847:SF1">
    <property type="entry name" value="NODULATION PROTEIN U"/>
    <property type="match status" value="1"/>
</dbReference>
<name>A0ABP6RQM6_9PSEU</name>
<comment type="caution">
    <text evidence="4">The sequence shown here is derived from an EMBL/GenBank/DDBJ whole genome shotgun (WGS) entry which is preliminary data.</text>
</comment>
<dbReference type="Proteomes" id="UP001500483">
    <property type="component" value="Unassembled WGS sequence"/>
</dbReference>
<gene>
    <name evidence="4" type="ORF">GCM10020366_32080</name>
</gene>
<dbReference type="Gene3D" id="3.90.870.20">
    <property type="entry name" value="Carbamoyltransferase, C-terminal domain"/>
    <property type="match status" value="1"/>
</dbReference>
<organism evidence="4 5">
    <name type="scientific">Saccharopolyspora gregorii</name>
    <dbReference type="NCBI Taxonomy" id="33914"/>
    <lineage>
        <taxon>Bacteria</taxon>
        <taxon>Bacillati</taxon>
        <taxon>Actinomycetota</taxon>
        <taxon>Actinomycetes</taxon>
        <taxon>Pseudonocardiales</taxon>
        <taxon>Pseudonocardiaceae</taxon>
        <taxon>Saccharopolyspora</taxon>
    </lineage>
</organism>
<accession>A0ABP6RQM6</accession>
<protein>
    <recommendedName>
        <fullName evidence="6">Carbamoyltransferase</fullName>
    </recommendedName>
</protein>
<evidence type="ECO:0000313" key="5">
    <source>
        <dbReference type="Proteomes" id="UP001500483"/>
    </source>
</evidence>
<dbReference type="CDD" id="cd24098">
    <property type="entry name" value="ASKHA_NBD_TobZ_N"/>
    <property type="match status" value="1"/>
</dbReference>
<dbReference type="EMBL" id="BAAAYK010000038">
    <property type="protein sequence ID" value="GAA3358765.1"/>
    <property type="molecule type" value="Genomic_DNA"/>
</dbReference>
<evidence type="ECO:0000256" key="1">
    <source>
        <dbReference type="ARBA" id="ARBA00006129"/>
    </source>
</evidence>
<sequence length="572" mass="61381">MRVLGVNGWPGVSHDAAACLLIDGEVVAFAEEERFTRHKHAYGAAPLNATAHCLDRAGLALDDVDVVAHGWDLPRLYRDRGLDWFSCERDALEHLLPAALFPRGRDPQLTFVGHHHAHAASAYHLSGHDRGAILVLDGQGENESASLAVGERGRVRMLRSVRPGWSLGYFYSAVCEHVGLGGDAAGKMMGLASYGTPGDATFGTFGFTDDGYTLDAVPEGLLARGSTDEESAALELWREHLARTQPLPPNRVSTRFDPAIGRFRRVTERDPFDYRDLAATAQSAVEQCAMGLVRALLRETGQRTLLLAGGVAFNATLNGKLLRMPEVRDLFVQPLAGDQGVALGAAAFVAAEAGERVRPMTGSVAWGPRWSAGRIRERLEAAGIAYTEPADIAEATADLIAAGDVVGWVQGAAEGGPRALGHRSILTRPAPLSQRDRVNVRVKDREAWRPFAPSLPAEAAPELLGVPTPLPYMIVTTPVPESSRELMPAVVHEDRTTRPQTVSADVDPLYHRLLGAVGERTGAPVVLNTSFNGKEEPVVCSPDDALATFARCPLDAVALGPFLVRRDTGGRS</sequence>
<evidence type="ECO:0000259" key="2">
    <source>
        <dbReference type="Pfam" id="PF02543"/>
    </source>
</evidence>
<dbReference type="Pfam" id="PF02543">
    <property type="entry name" value="Carbam_trans_N"/>
    <property type="match status" value="2"/>
</dbReference>
<dbReference type="Gene3D" id="3.30.420.40">
    <property type="match status" value="2"/>
</dbReference>
<dbReference type="InterPro" id="IPR051338">
    <property type="entry name" value="NodU/CmcH_Carbamoyltrnsfr"/>
</dbReference>
<dbReference type="InterPro" id="IPR038152">
    <property type="entry name" value="Carbam_trans_C_sf"/>
</dbReference>
<keyword evidence="5" id="KW-1185">Reference proteome</keyword>
<feature type="domain" description="Carbamoyltransferase" evidence="2">
    <location>
        <begin position="107"/>
        <end position="346"/>
    </location>
</feature>
<feature type="domain" description="Carbamoyltransferase C-terminal" evidence="3">
    <location>
        <begin position="397"/>
        <end position="566"/>
    </location>
</feature>
<dbReference type="SUPFAM" id="SSF53067">
    <property type="entry name" value="Actin-like ATPase domain"/>
    <property type="match status" value="1"/>
</dbReference>
<comment type="similarity">
    <text evidence="1">Belongs to the NodU/CmcH family.</text>
</comment>
<dbReference type="Pfam" id="PF16861">
    <property type="entry name" value="Carbam_trans_C"/>
    <property type="match status" value="1"/>
</dbReference>
<proteinExistence type="inferred from homology"/>
<dbReference type="InterPro" id="IPR043129">
    <property type="entry name" value="ATPase_NBD"/>
</dbReference>